<dbReference type="STRING" id="1219032.GCA_001515545_03901"/>
<protein>
    <submittedName>
        <fullName evidence="3">Iron dicitrate transport regulator FecR</fullName>
    </submittedName>
</protein>
<dbReference type="AlphaFoldDB" id="A0A2A7UQ95"/>
<dbReference type="GO" id="GO:0016989">
    <property type="term" value="F:sigma factor antagonist activity"/>
    <property type="evidence" value="ECO:0007669"/>
    <property type="project" value="TreeGrafter"/>
</dbReference>
<dbReference type="GeneID" id="80803458"/>
<keyword evidence="4" id="KW-1185">Reference proteome</keyword>
<dbReference type="PANTHER" id="PTHR30273">
    <property type="entry name" value="PERIPLASMIC SIGNAL SENSOR AND SIGMA FACTOR ACTIVATOR FECR-RELATED"/>
    <property type="match status" value="1"/>
</dbReference>
<comment type="caution">
    <text evidence="3">The sequence shown here is derived from an EMBL/GenBank/DDBJ whole genome shotgun (WGS) entry which is preliminary data.</text>
</comment>
<gene>
    <name evidence="3" type="ORF">CRM82_01725</name>
</gene>
<feature type="domain" description="FecR protein" evidence="1">
    <location>
        <begin position="118"/>
        <end position="212"/>
    </location>
</feature>
<dbReference type="Pfam" id="PF04773">
    <property type="entry name" value="FecR"/>
    <property type="match status" value="1"/>
</dbReference>
<dbReference type="EMBL" id="PDEA01000001">
    <property type="protein sequence ID" value="PEH87509.1"/>
    <property type="molecule type" value="Genomic_DNA"/>
</dbReference>
<name>A0A2A7UQ95_COMTR</name>
<accession>A0A2A7UQ95</accession>
<evidence type="ECO:0000313" key="4">
    <source>
        <dbReference type="Proteomes" id="UP000220246"/>
    </source>
</evidence>
<dbReference type="OrthoDB" id="1100567at2"/>
<dbReference type="RefSeq" id="WP_066541491.1">
    <property type="nucleotide sequence ID" value="NZ_PDEA01000001.1"/>
</dbReference>
<dbReference type="InterPro" id="IPR012373">
    <property type="entry name" value="Ferrdict_sens_TM"/>
</dbReference>
<dbReference type="Proteomes" id="UP000220246">
    <property type="component" value="Unassembled WGS sequence"/>
</dbReference>
<dbReference type="InterPro" id="IPR006860">
    <property type="entry name" value="FecR"/>
</dbReference>
<evidence type="ECO:0000259" key="1">
    <source>
        <dbReference type="Pfam" id="PF04773"/>
    </source>
</evidence>
<feature type="domain" description="FecR N-terminal" evidence="2">
    <location>
        <begin position="14"/>
        <end position="54"/>
    </location>
</feature>
<dbReference type="InterPro" id="IPR032623">
    <property type="entry name" value="FecR_N"/>
</dbReference>
<dbReference type="Pfam" id="PF16220">
    <property type="entry name" value="DUF4880"/>
    <property type="match status" value="1"/>
</dbReference>
<organism evidence="3 4">
    <name type="scientific">Comamonas terrigena</name>
    <dbReference type="NCBI Taxonomy" id="32013"/>
    <lineage>
        <taxon>Bacteria</taxon>
        <taxon>Pseudomonadati</taxon>
        <taxon>Pseudomonadota</taxon>
        <taxon>Betaproteobacteria</taxon>
        <taxon>Burkholderiales</taxon>
        <taxon>Comamonadaceae</taxon>
        <taxon>Comamonas</taxon>
    </lineage>
</organism>
<proteinExistence type="predicted"/>
<dbReference type="PIRSF" id="PIRSF018266">
    <property type="entry name" value="FecR"/>
    <property type="match status" value="1"/>
</dbReference>
<evidence type="ECO:0000313" key="3">
    <source>
        <dbReference type="EMBL" id="PEH87509.1"/>
    </source>
</evidence>
<dbReference type="Gene3D" id="2.60.120.1440">
    <property type="match status" value="1"/>
</dbReference>
<reference evidence="4" key="1">
    <citation type="submission" date="2017-09" db="EMBL/GenBank/DDBJ databases">
        <title>FDA dAtabase for Regulatory Grade micrObial Sequences (FDA-ARGOS): Supporting development and validation of Infectious Disease Dx tests.</title>
        <authorList>
            <person name="Minogue T."/>
            <person name="Wolcott M."/>
            <person name="Wasieloski L."/>
            <person name="Aguilar W."/>
            <person name="Moore D."/>
            <person name="Tallon L."/>
            <person name="Sadzewicz L."/>
            <person name="Ott S."/>
            <person name="Zhao X."/>
            <person name="Nagaraj S."/>
            <person name="Vavikolanu K."/>
            <person name="Aluvathingal J."/>
            <person name="Nadendla S."/>
            <person name="Sichtig H."/>
        </authorList>
    </citation>
    <scope>NUCLEOTIDE SEQUENCE [LARGE SCALE GENOMIC DNA]</scope>
    <source>
        <strain evidence="4">FDAARGOS_394</strain>
    </source>
</reference>
<evidence type="ECO:0000259" key="2">
    <source>
        <dbReference type="Pfam" id="PF16220"/>
    </source>
</evidence>
<dbReference type="PANTHER" id="PTHR30273:SF2">
    <property type="entry name" value="PROTEIN FECR"/>
    <property type="match status" value="1"/>
</dbReference>
<sequence length="324" mass="35296">MASHASTPLDSATEAAIGWLVQLHSGDMGAPERDRLAQWLDADPQHRTAWEQLQVPLQRLRVPQPAAGRLLSDTLARAESRTRKRRQVLRGALGLGGVAVGATWLADRHQPVAQWSADLRTGTGERREFLLPDGSRLTLDARSAVDLDFRPGHRRVRLRQGALLAEATPQADLGPAFTVHTVHGQVQALGTRFTVRLQDTSSLVGMLEHSVEITTASGQQRQLHEGHSACFNATDIEDADTLSPEGTAAWRHGMLQVHDQPLADVVQALRAYRPGVLRIAPRAAALQVYGTYALDDTDRALTALAETLPITVHRALGGWLVTIE</sequence>